<evidence type="ECO:0000313" key="2">
    <source>
        <dbReference type="EMBL" id="WZK89280.1"/>
    </source>
</evidence>
<dbReference type="Proteomes" id="UP001623232">
    <property type="component" value="Chromosome"/>
</dbReference>
<name>A0ABZ2XWV9_9RHOB</name>
<proteinExistence type="predicted"/>
<feature type="region of interest" description="Disordered" evidence="1">
    <location>
        <begin position="28"/>
        <end position="47"/>
    </location>
</feature>
<reference evidence="2 3" key="1">
    <citation type="submission" date="2023-04" db="EMBL/GenBank/DDBJ databases">
        <title>Complete genome sequence of Alisedimentitalea scapharcae.</title>
        <authorList>
            <person name="Rong J.-C."/>
            <person name="Yi M.-L."/>
            <person name="Zhao Q."/>
        </authorList>
    </citation>
    <scope>NUCLEOTIDE SEQUENCE [LARGE SCALE GENOMIC DNA]</scope>
    <source>
        <strain evidence="2 3">KCTC 42119</strain>
    </source>
</reference>
<evidence type="ECO:0000256" key="1">
    <source>
        <dbReference type="SAM" id="MobiDB-lite"/>
    </source>
</evidence>
<evidence type="ECO:0000313" key="3">
    <source>
        <dbReference type="Proteomes" id="UP001623232"/>
    </source>
</evidence>
<organism evidence="2 3">
    <name type="scientific">Aliisedimentitalea scapharcae</name>
    <dbReference type="NCBI Taxonomy" id="1524259"/>
    <lineage>
        <taxon>Bacteria</taxon>
        <taxon>Pseudomonadati</taxon>
        <taxon>Pseudomonadota</taxon>
        <taxon>Alphaproteobacteria</taxon>
        <taxon>Rhodobacterales</taxon>
        <taxon>Roseobacteraceae</taxon>
        <taxon>Aliisedimentitalea</taxon>
    </lineage>
</organism>
<dbReference type="EMBL" id="CP123584">
    <property type="protein sequence ID" value="WZK89280.1"/>
    <property type="molecule type" value="Genomic_DNA"/>
</dbReference>
<accession>A0ABZ2XWV9</accession>
<sequence>MDNPVDQAGDSDAKAKGARAAVQIWCDPGRVDPADVDGAGTMGGAGQ</sequence>
<protein>
    <submittedName>
        <fullName evidence="2">Uncharacterized protein</fullName>
    </submittedName>
</protein>
<gene>
    <name evidence="2" type="ORF">QEZ52_01630</name>
</gene>
<keyword evidence="3" id="KW-1185">Reference proteome</keyword>